<sequence length="134" mass="14954">MDSSIVVNSSVQHVTKKSSDELLRKFAEVGAVAVAKPRRRRGRIVRENIEQCESPVGGVGGGGVVERRRLIPAAGRNKFGIGNGRSQPLRVRDFRNKSILGAIQKTWRRTVEGASKMLLERHYNTHRRLISDIV</sequence>
<protein>
    <submittedName>
        <fullName evidence="2">Uncharacterized protein LOC111024849</fullName>
    </submittedName>
</protein>
<dbReference type="PANTHER" id="PTHR36355:SF1">
    <property type="entry name" value="EXPRESSED PROTEIN"/>
    <property type="match status" value="1"/>
</dbReference>
<dbReference type="Proteomes" id="UP000504603">
    <property type="component" value="Unplaced"/>
</dbReference>
<name>A0A6J1E0N1_MOMCH</name>
<dbReference type="AlphaFoldDB" id="A0A6J1E0N1"/>
<accession>A0A6J1E0N1</accession>
<evidence type="ECO:0000313" key="2">
    <source>
        <dbReference type="RefSeq" id="XP_022158341.1"/>
    </source>
</evidence>
<dbReference type="PANTHER" id="PTHR36355">
    <property type="entry name" value="EXPRESSED PROTEIN"/>
    <property type="match status" value="1"/>
</dbReference>
<dbReference type="RefSeq" id="XP_022158341.1">
    <property type="nucleotide sequence ID" value="XM_022302649.1"/>
</dbReference>
<proteinExistence type="predicted"/>
<organism evidence="1 2">
    <name type="scientific">Momordica charantia</name>
    <name type="common">Bitter gourd</name>
    <name type="synonym">Balsam pear</name>
    <dbReference type="NCBI Taxonomy" id="3673"/>
    <lineage>
        <taxon>Eukaryota</taxon>
        <taxon>Viridiplantae</taxon>
        <taxon>Streptophyta</taxon>
        <taxon>Embryophyta</taxon>
        <taxon>Tracheophyta</taxon>
        <taxon>Spermatophyta</taxon>
        <taxon>Magnoliopsida</taxon>
        <taxon>eudicotyledons</taxon>
        <taxon>Gunneridae</taxon>
        <taxon>Pentapetalae</taxon>
        <taxon>rosids</taxon>
        <taxon>fabids</taxon>
        <taxon>Cucurbitales</taxon>
        <taxon>Cucurbitaceae</taxon>
        <taxon>Momordiceae</taxon>
        <taxon>Momordica</taxon>
    </lineage>
</organism>
<keyword evidence="1" id="KW-1185">Reference proteome</keyword>
<dbReference type="KEGG" id="mcha:111024849"/>
<evidence type="ECO:0000313" key="1">
    <source>
        <dbReference type="Proteomes" id="UP000504603"/>
    </source>
</evidence>
<reference evidence="2" key="1">
    <citation type="submission" date="2025-08" db="UniProtKB">
        <authorList>
            <consortium name="RefSeq"/>
        </authorList>
    </citation>
    <scope>IDENTIFICATION</scope>
    <source>
        <strain evidence="2">OHB3-1</strain>
    </source>
</reference>
<dbReference type="OrthoDB" id="1731546at2759"/>
<gene>
    <name evidence="2" type="primary">LOC111024849</name>
</gene>
<dbReference type="GeneID" id="111024849"/>